<keyword evidence="3" id="KW-0413">Isomerase</keyword>
<dbReference type="GO" id="GO:0016853">
    <property type="term" value="F:isomerase activity"/>
    <property type="evidence" value="ECO:0007669"/>
    <property type="project" value="UniProtKB-KW"/>
</dbReference>
<dbReference type="PANTHER" id="PTHR42852:SF13">
    <property type="entry name" value="PROTEIN DIPZ"/>
    <property type="match status" value="1"/>
</dbReference>
<keyword evidence="4" id="KW-1185">Reference proteome</keyword>
<dbReference type="OrthoDB" id="9799347at2"/>
<gene>
    <name evidence="3" type="ORF">EV695_0069</name>
</gene>
<evidence type="ECO:0000313" key="4">
    <source>
        <dbReference type="Proteomes" id="UP000294887"/>
    </source>
</evidence>
<reference evidence="3 4" key="1">
    <citation type="submission" date="2019-03" db="EMBL/GenBank/DDBJ databases">
        <title>Genomic Encyclopedia of Type Strains, Phase IV (KMG-IV): sequencing the most valuable type-strain genomes for metagenomic binning, comparative biology and taxonomic classification.</title>
        <authorList>
            <person name="Goeker M."/>
        </authorList>
    </citation>
    <scope>NUCLEOTIDE SEQUENCE [LARGE SCALE GENOMIC DNA]</scope>
    <source>
        <strain evidence="3 4">DSM 24830</strain>
    </source>
</reference>
<dbReference type="GO" id="GO:0016491">
    <property type="term" value="F:oxidoreductase activity"/>
    <property type="evidence" value="ECO:0007669"/>
    <property type="project" value="InterPro"/>
</dbReference>
<dbReference type="InterPro" id="IPR000866">
    <property type="entry name" value="AhpC/TSA"/>
</dbReference>
<dbReference type="EMBL" id="SMFQ01000002">
    <property type="protein sequence ID" value="TCJ88229.1"/>
    <property type="molecule type" value="Genomic_DNA"/>
</dbReference>
<evidence type="ECO:0000313" key="3">
    <source>
        <dbReference type="EMBL" id="TCJ88229.1"/>
    </source>
</evidence>
<organism evidence="3 4">
    <name type="scientific">Cocleimonas flava</name>
    <dbReference type="NCBI Taxonomy" id="634765"/>
    <lineage>
        <taxon>Bacteria</taxon>
        <taxon>Pseudomonadati</taxon>
        <taxon>Pseudomonadota</taxon>
        <taxon>Gammaproteobacteria</taxon>
        <taxon>Thiotrichales</taxon>
        <taxon>Thiotrichaceae</taxon>
        <taxon>Cocleimonas</taxon>
    </lineage>
</organism>
<dbReference type="InterPro" id="IPR036249">
    <property type="entry name" value="Thioredoxin-like_sf"/>
</dbReference>
<dbReference type="Pfam" id="PF00578">
    <property type="entry name" value="AhpC-TSA"/>
    <property type="match status" value="1"/>
</dbReference>
<dbReference type="InterPro" id="IPR013766">
    <property type="entry name" value="Thioredoxin_domain"/>
</dbReference>
<dbReference type="PROSITE" id="PS51352">
    <property type="entry name" value="THIOREDOXIN_2"/>
    <property type="match status" value="1"/>
</dbReference>
<dbReference type="RefSeq" id="WP_131903941.1">
    <property type="nucleotide sequence ID" value="NZ_BAAAFU010000008.1"/>
</dbReference>
<dbReference type="Proteomes" id="UP000294887">
    <property type="component" value="Unassembled WGS sequence"/>
</dbReference>
<feature type="signal peptide" evidence="1">
    <location>
        <begin position="1"/>
        <end position="31"/>
    </location>
</feature>
<feature type="chain" id="PRO_5020685904" evidence="1">
    <location>
        <begin position="32"/>
        <end position="178"/>
    </location>
</feature>
<name>A0A4R1F6S1_9GAMM</name>
<protein>
    <submittedName>
        <fullName evidence="3">Thiol-disulfide isomerase/thioredoxin</fullName>
    </submittedName>
</protein>
<sequence>MIRLSLANKIFGTALKSVLLGALIIGSNAFAFTDMNGKQDSINNHIGKDKWTILEIWESTCSACRSHMPEMVEFDGKLKNARIIGVTLDGVRGIEDAEDFIAEYDMKFTNLVSNYVEMNIWMEQSIGESLRGTPTFILFDPEGKLVAAQPGIVAISSLEKFITQNSGEKTAQVVDTTK</sequence>
<dbReference type="PANTHER" id="PTHR42852">
    <property type="entry name" value="THIOL:DISULFIDE INTERCHANGE PROTEIN DSBE"/>
    <property type="match status" value="1"/>
</dbReference>
<dbReference type="GO" id="GO:0016209">
    <property type="term" value="F:antioxidant activity"/>
    <property type="evidence" value="ECO:0007669"/>
    <property type="project" value="InterPro"/>
</dbReference>
<accession>A0A4R1F6S1</accession>
<dbReference type="CDD" id="cd02966">
    <property type="entry name" value="TlpA_like_family"/>
    <property type="match status" value="1"/>
</dbReference>
<feature type="domain" description="Thioredoxin" evidence="2">
    <location>
        <begin position="21"/>
        <end position="167"/>
    </location>
</feature>
<dbReference type="SUPFAM" id="SSF52833">
    <property type="entry name" value="Thioredoxin-like"/>
    <property type="match status" value="1"/>
</dbReference>
<keyword evidence="1" id="KW-0732">Signal</keyword>
<dbReference type="InterPro" id="IPR050553">
    <property type="entry name" value="Thioredoxin_ResA/DsbE_sf"/>
</dbReference>
<proteinExistence type="predicted"/>
<dbReference type="Gene3D" id="3.40.30.10">
    <property type="entry name" value="Glutaredoxin"/>
    <property type="match status" value="1"/>
</dbReference>
<evidence type="ECO:0000259" key="2">
    <source>
        <dbReference type="PROSITE" id="PS51352"/>
    </source>
</evidence>
<comment type="caution">
    <text evidence="3">The sequence shown here is derived from an EMBL/GenBank/DDBJ whole genome shotgun (WGS) entry which is preliminary data.</text>
</comment>
<dbReference type="AlphaFoldDB" id="A0A4R1F6S1"/>
<evidence type="ECO:0000256" key="1">
    <source>
        <dbReference type="SAM" id="SignalP"/>
    </source>
</evidence>